<organism evidence="1 2">
    <name type="scientific">Blattamonas nauphoetae</name>
    <dbReference type="NCBI Taxonomy" id="2049346"/>
    <lineage>
        <taxon>Eukaryota</taxon>
        <taxon>Metamonada</taxon>
        <taxon>Preaxostyla</taxon>
        <taxon>Oxymonadida</taxon>
        <taxon>Blattamonas</taxon>
    </lineage>
</organism>
<protein>
    <submittedName>
        <fullName evidence="1">Uncharacterized protein</fullName>
    </submittedName>
</protein>
<dbReference type="Proteomes" id="UP001281761">
    <property type="component" value="Unassembled WGS sequence"/>
</dbReference>
<comment type="caution">
    <text evidence="1">The sequence shown here is derived from an EMBL/GenBank/DDBJ whole genome shotgun (WGS) entry which is preliminary data.</text>
</comment>
<name>A0ABQ9Y671_9EUKA</name>
<gene>
    <name evidence="1" type="ORF">BLNAU_5753</name>
</gene>
<proteinExistence type="predicted"/>
<dbReference type="EMBL" id="JARBJD010000031">
    <property type="protein sequence ID" value="KAK2959195.1"/>
    <property type="molecule type" value="Genomic_DNA"/>
</dbReference>
<evidence type="ECO:0000313" key="1">
    <source>
        <dbReference type="EMBL" id="KAK2959195.1"/>
    </source>
</evidence>
<keyword evidence="2" id="KW-1185">Reference proteome</keyword>
<sequence length="397" mass="43959">MAKLNQSEVAETHHAVHHNRVEWVVLVGHCSAFCQPPFGVELLLHRLQLLCSLGSLGEGRDSLLAFRQRGSEGGCGLDGKSELQTLVERVWRRLLLRRIGDDWSGSEDVLRDSARCGLFLSELLGSDKVADLDGDEHVVAEAEDVAKRDDFDRVLADEPPLLLPHHRVPFASLRVPCLPLVVQLHSFASFDHSLSNSPHSFAVAWIRKDVFSHLVLLSTQALLLVSFPLLRQSHIPSDSPAHAVEDRFVESSAHDPASVQPLCHLHLCFQCWGLLLGQVGCAAWRADLTSRRFRGFDWFVPHQHPTPHVLRPSIHNVPPHLKCFLLCPRHQHHIALRVEPCSPSTSRHLFVERPRDLVLSGIDGADHNAAGRQVDTSGEGCGAARDGHDAQAVGLLD</sequence>
<reference evidence="1 2" key="1">
    <citation type="journal article" date="2022" name="bioRxiv">
        <title>Genomics of Preaxostyla Flagellates Illuminates Evolutionary Transitions and the Path Towards Mitochondrial Loss.</title>
        <authorList>
            <person name="Novak L.V.F."/>
            <person name="Treitli S.C."/>
            <person name="Pyrih J."/>
            <person name="Halakuc P."/>
            <person name="Pipaliya S.V."/>
            <person name="Vacek V."/>
            <person name="Brzon O."/>
            <person name="Soukal P."/>
            <person name="Eme L."/>
            <person name="Dacks J.B."/>
            <person name="Karnkowska A."/>
            <person name="Elias M."/>
            <person name="Hampl V."/>
        </authorList>
    </citation>
    <scope>NUCLEOTIDE SEQUENCE [LARGE SCALE GENOMIC DNA]</scope>
    <source>
        <strain evidence="1">NAU3</strain>
        <tissue evidence="1">Gut</tissue>
    </source>
</reference>
<accession>A0ABQ9Y671</accession>
<evidence type="ECO:0000313" key="2">
    <source>
        <dbReference type="Proteomes" id="UP001281761"/>
    </source>
</evidence>